<name>A0A1Z5J7A5_FISSO</name>
<protein>
    <recommendedName>
        <fullName evidence="3">GRIP domain-containing protein</fullName>
    </recommendedName>
</protein>
<feature type="coiled-coil region" evidence="1">
    <location>
        <begin position="1386"/>
        <end position="1420"/>
    </location>
</feature>
<feature type="coiled-coil region" evidence="1">
    <location>
        <begin position="1220"/>
        <end position="1343"/>
    </location>
</feature>
<sequence length="1518" mass="171167">MSDKQPSPTPTGGLAGRFNNFSSIGASLRQSAQELQAKAAAQVNELAERAKSKEVDVDVPTPSKAESVEKSELLEILQKMNKKVKALTVIRQQLTTKVESLETDKARLKSLVTDEILNGMVDVKEDQDEVLQLQAAWRQVDEQNALNLQHLQNEFLNFRQQSQQGDAWEAEKKELLETHEKEMLALKESLTQSHKAEMEKLTEAQAQSSSTADEVEKVKQAAKAQLLAFKNKVQVARTAELEKLRGEMAEAAKNELEQRVKEHQAEMEALKAELAIQTAKHQDKEASESATIEELQKQHAEQIEAIKNESTALLVSEIEKTRQSVEEAIRNEMETKWQQVMEQAQKKHDDQLEQVKSDAAKELSQLQSHAESLKVNAESTSITAENLQVQLANEKESHKSALESLQNELEDRERSLQEMRENIQALTEQIAKTAATETDIVKLKDVYEGEFESLRTKLLAEKESALKESQDKLMQAKRQAEEKVQAVMDATKTEYEAKLLDQQKMAQEELIHAIDVQAQEHQARLEHELKQAETRTKSELESIRIAHLKDLESVTRANDEMKSKLRALSEREKELMVKLEEADSRIQASQSGAEESSKSLDEALSKQRASYEEIVNEQRKRLADLEEEIKMLSESSQSIAGDKASLEAELEQIRSELAKSIELNNQAAAEFERRLSDQAAALEADQSEKTKVLLQAAREEVGSARDAEIESLKGQYELQLEESKKKEEAVAQSFAKVKAAYAQKLQSTETEFNGRINSLENEKSSLTEKLESLEKQISTSSWESHDAIQSLKSKYEAKLSASEAAKSEALQTAEERIIKLEKSLGEAETVIAEMKAQLKESESNTTQEVEKVRSQCTAQFEAMLREKSDALADLSRKLEAATTAEAEATQQVEKLSETLQKTQFELKQSLETTSDGANQQLEDLEKKLKEGHDLYVETLKADHEKALRDIDEERQKDRDTINQLAAATLEKEKGLLSEELGLKIRQLSEEKEELRSAMEKHVDQLTSQFKAKLDDLRKTHSSETLQFQDTIKEKEIKCTEAVDQLKKLTAGTALLRSEHEKLKKQLSVALESTKVLSTDLEKARKEKEDTMASASKKESSMIEIQESLTREKNAFLEKIQNLEREVKSKANMTEELQGKVSALSDNLNSIVEERNNLAEKLARAEKQESKLKSSESEVSELREQVNMLKLESTKNRNLVERLQSEKEASERSHGQRTALVGLLEKQLADATDNNSELNAKLEAIKYDMSQREETIQQYLENIRNLSLQLEEAESKSKVAAEALAAVPKGPDAKTKNMVESLQKELQIVRQQMAKKSTAAQKLIQEKEQECVELRKANSALQQEVDQGSLSDRRILELAAKQSNRESQQLAQITARDKTIESMMEKVVERDNQLAFMENKVHEVEQQIEELRRVRRREDVNLDYLKTTVVKYLSLPPGSSERAGLLPVLATLLQFDQNDYKVIEDGKSKISWWGSIAPTLISAPESVPIPRPLTTSSAEVSVNRQNGEGSSRGTTSLQF</sequence>
<feature type="coiled-coil region" evidence="1">
    <location>
        <begin position="709"/>
        <end position="776"/>
    </location>
</feature>
<feature type="coiled-coil region" evidence="1">
    <location>
        <begin position="1077"/>
        <end position="1191"/>
    </location>
</feature>
<evidence type="ECO:0000256" key="1">
    <source>
        <dbReference type="SAM" id="Coils"/>
    </source>
</evidence>
<feature type="domain" description="GRIP" evidence="3">
    <location>
        <begin position="1414"/>
        <end position="1465"/>
    </location>
</feature>
<dbReference type="Pfam" id="PF01465">
    <property type="entry name" value="GRIP"/>
    <property type="match status" value="1"/>
</dbReference>
<evidence type="ECO:0000259" key="3">
    <source>
        <dbReference type="PROSITE" id="PS50913"/>
    </source>
</evidence>
<evidence type="ECO:0000313" key="5">
    <source>
        <dbReference type="Proteomes" id="UP000198406"/>
    </source>
</evidence>
<proteinExistence type="predicted"/>
<evidence type="ECO:0000256" key="2">
    <source>
        <dbReference type="SAM" id="MobiDB-lite"/>
    </source>
</evidence>
<dbReference type="Proteomes" id="UP000198406">
    <property type="component" value="Unassembled WGS sequence"/>
</dbReference>
<comment type="caution">
    <text evidence="4">The sequence shown here is derived from an EMBL/GenBank/DDBJ whole genome shotgun (WGS) entry which is preliminary data.</text>
</comment>
<evidence type="ECO:0000313" key="4">
    <source>
        <dbReference type="EMBL" id="GAX09877.1"/>
    </source>
</evidence>
<dbReference type="PROSITE" id="PS50913">
    <property type="entry name" value="GRIP"/>
    <property type="match status" value="1"/>
</dbReference>
<keyword evidence="1" id="KW-0175">Coiled coil</keyword>
<dbReference type="SMART" id="SM00755">
    <property type="entry name" value="Grip"/>
    <property type="match status" value="1"/>
</dbReference>
<dbReference type="OrthoDB" id="1926336at2759"/>
<keyword evidence="5" id="KW-1185">Reference proteome</keyword>
<feature type="compositionally biased region" description="Basic and acidic residues" evidence="2">
    <location>
        <begin position="595"/>
        <end position="604"/>
    </location>
</feature>
<reference evidence="4 5" key="1">
    <citation type="journal article" date="2015" name="Plant Cell">
        <title>Oil accumulation by the oleaginous diatom Fistulifera solaris as revealed by the genome and transcriptome.</title>
        <authorList>
            <person name="Tanaka T."/>
            <person name="Maeda Y."/>
            <person name="Veluchamy A."/>
            <person name="Tanaka M."/>
            <person name="Abida H."/>
            <person name="Marechal E."/>
            <person name="Bowler C."/>
            <person name="Muto M."/>
            <person name="Sunaga Y."/>
            <person name="Tanaka M."/>
            <person name="Yoshino T."/>
            <person name="Taniguchi T."/>
            <person name="Fukuda Y."/>
            <person name="Nemoto M."/>
            <person name="Matsumoto M."/>
            <person name="Wong P.S."/>
            <person name="Aburatani S."/>
            <person name="Fujibuchi W."/>
        </authorList>
    </citation>
    <scope>NUCLEOTIDE SEQUENCE [LARGE SCALE GENOMIC DNA]</scope>
    <source>
        <strain evidence="4 5">JPCC DA0580</strain>
    </source>
</reference>
<dbReference type="InParanoid" id="A0A1Z5J7A5"/>
<gene>
    <name evidence="4" type="ORF">FisN_11Lh142</name>
</gene>
<dbReference type="EMBL" id="BDSP01000013">
    <property type="protein sequence ID" value="GAX09877.1"/>
    <property type="molecule type" value="Genomic_DNA"/>
</dbReference>
<organism evidence="4 5">
    <name type="scientific">Fistulifera solaris</name>
    <name type="common">Oleaginous diatom</name>
    <dbReference type="NCBI Taxonomy" id="1519565"/>
    <lineage>
        <taxon>Eukaryota</taxon>
        <taxon>Sar</taxon>
        <taxon>Stramenopiles</taxon>
        <taxon>Ochrophyta</taxon>
        <taxon>Bacillariophyta</taxon>
        <taxon>Bacillariophyceae</taxon>
        <taxon>Bacillariophycidae</taxon>
        <taxon>Naviculales</taxon>
        <taxon>Naviculaceae</taxon>
        <taxon>Fistulifera</taxon>
    </lineage>
</organism>
<accession>A0A1Z5J7A5</accession>
<feature type="region of interest" description="Disordered" evidence="2">
    <location>
        <begin position="581"/>
        <end position="604"/>
    </location>
</feature>
<feature type="coiled-coil region" evidence="1">
    <location>
        <begin position="169"/>
        <end position="490"/>
    </location>
</feature>
<feature type="coiled-coil region" evidence="1">
    <location>
        <begin position="810"/>
        <end position="1008"/>
    </location>
</feature>
<feature type="region of interest" description="Disordered" evidence="2">
    <location>
        <begin position="1495"/>
        <end position="1518"/>
    </location>
</feature>
<feature type="coiled-coil region" evidence="1">
    <location>
        <begin position="77"/>
        <end position="111"/>
    </location>
</feature>
<dbReference type="InterPro" id="IPR000237">
    <property type="entry name" value="GRIP_dom"/>
</dbReference>